<dbReference type="Proteomes" id="UP001597492">
    <property type="component" value="Unassembled WGS sequence"/>
</dbReference>
<evidence type="ECO:0000313" key="2">
    <source>
        <dbReference type="EMBL" id="MFD2758710.1"/>
    </source>
</evidence>
<protein>
    <recommendedName>
        <fullName evidence="4">High light inducible protein</fullName>
    </recommendedName>
</protein>
<gene>
    <name evidence="2" type="ORF">ACFSW7_10025</name>
</gene>
<evidence type="ECO:0000313" key="3">
    <source>
        <dbReference type="Proteomes" id="UP001597492"/>
    </source>
</evidence>
<comment type="caution">
    <text evidence="2">The sequence shown here is derived from an EMBL/GenBank/DDBJ whole genome shotgun (WGS) entry which is preliminary data.</text>
</comment>
<keyword evidence="1" id="KW-0812">Transmembrane</keyword>
<sequence>MSQPHDRGDYVDIPPTDVQAPDTHGKFSLNEDWAATVIGLVILGLCLLQVIPDIKGIFLS</sequence>
<proteinExistence type="predicted"/>
<evidence type="ECO:0008006" key="4">
    <source>
        <dbReference type="Google" id="ProtNLM"/>
    </source>
</evidence>
<keyword evidence="1" id="KW-0472">Membrane</keyword>
<name>A0ABW5V260_9MICO</name>
<keyword evidence="3" id="KW-1185">Reference proteome</keyword>
<dbReference type="EMBL" id="JBHUNE010000007">
    <property type="protein sequence ID" value="MFD2758710.1"/>
    <property type="molecule type" value="Genomic_DNA"/>
</dbReference>
<organism evidence="2 3">
    <name type="scientific">Gulosibacter faecalis</name>
    <dbReference type="NCBI Taxonomy" id="272240"/>
    <lineage>
        <taxon>Bacteria</taxon>
        <taxon>Bacillati</taxon>
        <taxon>Actinomycetota</taxon>
        <taxon>Actinomycetes</taxon>
        <taxon>Micrococcales</taxon>
        <taxon>Microbacteriaceae</taxon>
        <taxon>Gulosibacter</taxon>
    </lineage>
</organism>
<feature type="transmembrane region" description="Helical" evidence="1">
    <location>
        <begin position="33"/>
        <end position="51"/>
    </location>
</feature>
<dbReference type="RefSeq" id="WP_019619160.1">
    <property type="nucleotide sequence ID" value="NZ_JBHUNE010000007.1"/>
</dbReference>
<evidence type="ECO:0000256" key="1">
    <source>
        <dbReference type="SAM" id="Phobius"/>
    </source>
</evidence>
<keyword evidence="1" id="KW-1133">Transmembrane helix</keyword>
<reference evidence="3" key="1">
    <citation type="journal article" date="2019" name="Int. J. Syst. Evol. Microbiol.">
        <title>The Global Catalogue of Microorganisms (GCM) 10K type strain sequencing project: providing services to taxonomists for standard genome sequencing and annotation.</title>
        <authorList>
            <consortium name="The Broad Institute Genomics Platform"/>
            <consortium name="The Broad Institute Genome Sequencing Center for Infectious Disease"/>
            <person name="Wu L."/>
            <person name="Ma J."/>
        </authorList>
    </citation>
    <scope>NUCLEOTIDE SEQUENCE [LARGE SCALE GENOMIC DNA]</scope>
    <source>
        <strain evidence="3">TISTR 1514</strain>
    </source>
</reference>
<accession>A0ABW5V260</accession>